<dbReference type="RefSeq" id="WP_245375189.1">
    <property type="nucleotide sequence ID" value="NZ_JAGGLB010000001.1"/>
</dbReference>
<comment type="caution">
    <text evidence="3">The sequence shown here is derived from an EMBL/GenBank/DDBJ whole genome shotgun (WGS) entry which is preliminary data.</text>
</comment>
<evidence type="ECO:0000313" key="4">
    <source>
        <dbReference type="Proteomes" id="UP001519287"/>
    </source>
</evidence>
<sequence>MINKFSLIDAENGLTIGNSSDLIGLTGSCIEKIDDEDFHKITLVNFRFNEKFVEYCKKNKTYINNLYLTILNNEGTPIGAYYYVLKEPHYYHRSGFGEGLIKLEFVGALLQIATEDSLAIWDMRRSLLSKSNIWTTLSKKLRIGWLEVARLYYNTNHNFQDQQNGKYYIDATNVTDSIDFFCALGEAINGPGGYYGYDLQSLGDCLCGGFGATPPFVIYLINASSKWVECDSFFRQLEDIFANRNVTLVCN</sequence>
<dbReference type="Pfam" id="PF01337">
    <property type="entry name" value="Barstar"/>
    <property type="match status" value="1"/>
</dbReference>
<name>A0ABS4IM74_9BACL</name>
<accession>A0ABS4IM74</accession>
<dbReference type="Gene3D" id="3.30.370.10">
    <property type="entry name" value="Barstar-like"/>
    <property type="match status" value="1"/>
</dbReference>
<keyword evidence="4" id="KW-1185">Reference proteome</keyword>
<dbReference type="InterPro" id="IPR000468">
    <property type="entry name" value="Barstar"/>
</dbReference>
<evidence type="ECO:0000313" key="3">
    <source>
        <dbReference type="EMBL" id="MBP1988673.1"/>
    </source>
</evidence>
<organism evidence="3 4">
    <name type="scientific">Paenibacillus eucommiae</name>
    <dbReference type="NCBI Taxonomy" id="1355755"/>
    <lineage>
        <taxon>Bacteria</taxon>
        <taxon>Bacillati</taxon>
        <taxon>Bacillota</taxon>
        <taxon>Bacilli</taxon>
        <taxon>Bacillales</taxon>
        <taxon>Paenibacillaceae</taxon>
        <taxon>Paenibacillus</taxon>
    </lineage>
</organism>
<reference evidence="3 4" key="1">
    <citation type="submission" date="2021-03" db="EMBL/GenBank/DDBJ databases">
        <title>Genomic Encyclopedia of Type Strains, Phase IV (KMG-IV): sequencing the most valuable type-strain genomes for metagenomic binning, comparative biology and taxonomic classification.</title>
        <authorList>
            <person name="Goeker M."/>
        </authorList>
    </citation>
    <scope>NUCLEOTIDE SEQUENCE [LARGE SCALE GENOMIC DNA]</scope>
    <source>
        <strain evidence="3 4">DSM 26048</strain>
    </source>
</reference>
<proteinExistence type="inferred from homology"/>
<evidence type="ECO:0000259" key="2">
    <source>
        <dbReference type="Pfam" id="PF01337"/>
    </source>
</evidence>
<comment type="similarity">
    <text evidence="1">Belongs to the barstar family.</text>
</comment>
<dbReference type="InterPro" id="IPR035905">
    <property type="entry name" value="Barstar-like_sf"/>
</dbReference>
<gene>
    <name evidence="3" type="ORF">J2Z66_000268</name>
</gene>
<dbReference type="EMBL" id="JAGGLB010000001">
    <property type="protein sequence ID" value="MBP1988673.1"/>
    <property type="molecule type" value="Genomic_DNA"/>
</dbReference>
<dbReference type="SUPFAM" id="SSF52038">
    <property type="entry name" value="Barstar-related"/>
    <property type="match status" value="1"/>
</dbReference>
<dbReference type="Proteomes" id="UP001519287">
    <property type="component" value="Unassembled WGS sequence"/>
</dbReference>
<feature type="domain" description="Barstar (barnase inhibitor)" evidence="2">
    <location>
        <begin position="168"/>
        <end position="242"/>
    </location>
</feature>
<protein>
    <submittedName>
        <fullName evidence="3">RNAse (Barnase) inhibitor barstar</fullName>
    </submittedName>
</protein>
<evidence type="ECO:0000256" key="1">
    <source>
        <dbReference type="ARBA" id="ARBA00006845"/>
    </source>
</evidence>